<dbReference type="InterPro" id="IPR037524">
    <property type="entry name" value="PA14/GLEYA"/>
</dbReference>
<evidence type="ECO:0000256" key="1">
    <source>
        <dbReference type="ARBA" id="ARBA00022692"/>
    </source>
</evidence>
<evidence type="ECO:0000313" key="8">
    <source>
        <dbReference type="Proteomes" id="UP001165653"/>
    </source>
</evidence>
<dbReference type="EMBL" id="JAPDDR010000007">
    <property type="protein sequence ID" value="MCW1914699.1"/>
    <property type="molecule type" value="Genomic_DNA"/>
</dbReference>
<evidence type="ECO:0000259" key="6">
    <source>
        <dbReference type="PROSITE" id="PS51820"/>
    </source>
</evidence>
<evidence type="ECO:0000256" key="4">
    <source>
        <dbReference type="SAM" id="SignalP"/>
    </source>
</evidence>
<comment type="caution">
    <text evidence="7">The sequence shown here is derived from an EMBL/GenBank/DDBJ whole genome shotgun (WGS) entry which is preliminary data.</text>
</comment>
<evidence type="ECO:0000313" key="7">
    <source>
        <dbReference type="EMBL" id="MCW1914699.1"/>
    </source>
</evidence>
<dbReference type="PANTHER" id="PTHR24026:SF126">
    <property type="entry name" value="PROTOCADHERIN FAT 4"/>
    <property type="match status" value="1"/>
</dbReference>
<dbReference type="InterPro" id="IPR015919">
    <property type="entry name" value="Cadherin-like_sf"/>
</dbReference>
<dbReference type="RefSeq" id="WP_264514235.1">
    <property type="nucleotide sequence ID" value="NZ_JAPDDR010000007.1"/>
</dbReference>
<gene>
    <name evidence="7" type="ORF">OJ996_14015</name>
</gene>
<reference evidence="7" key="1">
    <citation type="submission" date="2022-10" db="EMBL/GenBank/DDBJ databases">
        <title>Luteolibacter sp. GHJ8, whole genome shotgun sequencing project.</title>
        <authorList>
            <person name="Zhao G."/>
            <person name="Shen L."/>
        </authorList>
    </citation>
    <scope>NUCLEOTIDE SEQUENCE</scope>
    <source>
        <strain evidence="7">GHJ8</strain>
    </source>
</reference>
<dbReference type="Pfam" id="PF00028">
    <property type="entry name" value="Cadherin"/>
    <property type="match status" value="2"/>
</dbReference>
<feature type="chain" id="PRO_5045131683" evidence="4">
    <location>
        <begin position="29"/>
        <end position="1467"/>
    </location>
</feature>
<keyword evidence="2" id="KW-0472">Membrane</keyword>
<dbReference type="SUPFAM" id="SSF55486">
    <property type="entry name" value="Metalloproteases ('zincins'), catalytic domain"/>
    <property type="match status" value="1"/>
</dbReference>
<keyword evidence="1" id="KW-0812">Transmembrane</keyword>
<feature type="domain" description="Cadherin" evidence="5">
    <location>
        <begin position="562"/>
        <end position="672"/>
    </location>
</feature>
<feature type="domain" description="Cadherin" evidence="5">
    <location>
        <begin position="679"/>
        <end position="774"/>
    </location>
</feature>
<dbReference type="InterPro" id="IPR002126">
    <property type="entry name" value="Cadherin-like_dom"/>
</dbReference>
<feature type="domain" description="PA14" evidence="6">
    <location>
        <begin position="770"/>
        <end position="925"/>
    </location>
</feature>
<feature type="domain" description="Cadherin" evidence="5">
    <location>
        <begin position="941"/>
        <end position="1053"/>
    </location>
</feature>
<dbReference type="SUPFAM" id="SSF49313">
    <property type="entry name" value="Cadherin-like"/>
    <property type="match status" value="3"/>
</dbReference>
<evidence type="ECO:0000256" key="3">
    <source>
        <dbReference type="SAM" id="MobiDB-lite"/>
    </source>
</evidence>
<dbReference type="Gene3D" id="3.40.390.10">
    <property type="entry name" value="Collagenase (Catalytic Domain)"/>
    <property type="match status" value="1"/>
</dbReference>
<proteinExistence type="predicted"/>
<organism evidence="7 8">
    <name type="scientific">Luteolibacter rhizosphaerae</name>
    <dbReference type="NCBI Taxonomy" id="2989719"/>
    <lineage>
        <taxon>Bacteria</taxon>
        <taxon>Pseudomonadati</taxon>
        <taxon>Verrucomicrobiota</taxon>
        <taxon>Verrucomicrobiia</taxon>
        <taxon>Verrucomicrobiales</taxon>
        <taxon>Verrucomicrobiaceae</taxon>
        <taxon>Luteolibacter</taxon>
    </lineage>
</organism>
<sequence length="1467" mass="151869">MNSRPRRAGAWICSALLLSALWFSLQTSPNPVVSGVARKGSPAARPEGLEALPTPSQRGPSKSLARENSPAPTAATPLPECEHCKTSHSIPAASLPLDLDFVRRLAALPGDLSFPLPDGREARGVIEMRVPGADGTIDTISGRLTHPGAGRFTFTRERLEGVFFPLSGTVEILACDTAYRVETREGQPELVALPADAVVCRGMAADEGGDVEELPSDHPTNVPIPEYQNGVIPLQSLPGAAAVAYLDFDGEEGPHVSWGNFDALSYNFSNSKIRGIWLRVSEDLAPFNINVTTDLAVYLAAPINSRQRCIITPTRNAAPSAGGVAYIGSFNNSAEVSCWVYNSGDKACAETVSHELGHTFFLRHDGRSSPAETYYDGHGGTGPVSWGPIMGSAFDPNLTQWSKGEYAGANNFEDDLSIIVGSNNSVDYRADDTGATHATARYLEIQGSTNTVSGQGLIETNTDSDAFRFRTSATGNTSITVKPVAANPNLDLLAEIVTATGTVLASANLPTAVEATVTASALPAGEYILRVSGVGMGDPLVTGYTKYGSLGAYSMTGSVGSAVKPDRFTLAETAPAGTVVGSVTPLLSHGTNPLQFTIASGNTSGAFALNSITGQLTLATPSAINFETLSTTWETPAWFEMFVNVQDLTNSALSEVLRVVVHITNVNEPPLITGGSVVIPERLMSGAQVFRVTGTDPDRFDRIASYQIISGNTGNVFAISSEGVVTTTVPPLITGGGTYTLTVRAQDAGSPVSTATTTVTVQLLATPAGTQPGGARRTLYDNLSGNTLTSLTGSTRFPLEPDREIFLTSMADSGQGVNLGSATRAFLIVPQTGTYNFWIGGDDACQLLFAANGNPASAAPIANTTTSTGQFQWDISTSQKSADIPLTAGQICYIEARHKQGSNTESFSVAWSAKSGAQTLIAREVIPGTYLAPHSMNYRPKLVPGTLTLFQNAAPGNSFGFAAADDSLNPGQTASFAITGGNSAGLFAIRASDGCLTVENPAQINPTASYQLQISVTDNGSPPRTGSGNLNISFRSPGPLLSSLNVQATPPASATTSGSGVYLLGTEVPISASPAGGAPPFQGWSGTGIDSPSSLATDVVIDTKPLGIAGANFTSMSLTDGTAALAPVAASSDLTWSLLGSTSNMDIVNSTIIGGGEGLRIDGVSGNNRGLLGAMASPVTLAVGETLSLSIDGHYHETPTNAANALLVGFTSAASADRDKTLSVRFGTGTTAGFSLARDISPTDLSPGTGSVGLLAATASGPAISPVSTAPFTIVMSINRTSENLYTISAAIGSSMLTTAPLALGWPPVYDSIYIRNNGINSDFTIDNVLVSRSAAKTVIASFQAPDPYSAWVAGYPLAGAAAEKNADPDGDGFPNVAEMHLGFSPADAGSRLKLTLGGIQGSNVNLVANRLVTVGTFTLQWSDSLSGTWPGSQVITVAADGWNIPIPASASGARRFYRLTYAPPTP</sequence>
<dbReference type="SUPFAM" id="SSF56988">
    <property type="entry name" value="Anthrax protective antigen"/>
    <property type="match status" value="1"/>
</dbReference>
<dbReference type="SMART" id="SM00112">
    <property type="entry name" value="CA"/>
    <property type="match status" value="3"/>
</dbReference>
<keyword evidence="2" id="KW-1133">Transmembrane helix</keyword>
<protein>
    <submittedName>
        <fullName evidence="7">Cadherin domain-containing protein</fullName>
    </submittedName>
</protein>
<dbReference type="Gene3D" id="2.60.120.380">
    <property type="match status" value="1"/>
</dbReference>
<accession>A0ABT3G5E4</accession>
<dbReference type="Gene3D" id="2.60.40.60">
    <property type="entry name" value="Cadherins"/>
    <property type="match status" value="3"/>
</dbReference>
<keyword evidence="8" id="KW-1185">Reference proteome</keyword>
<dbReference type="InterPro" id="IPR024079">
    <property type="entry name" value="MetalloPept_cat_dom_sf"/>
</dbReference>
<dbReference type="PANTHER" id="PTHR24026">
    <property type="entry name" value="FAT ATYPICAL CADHERIN-RELATED"/>
    <property type="match status" value="1"/>
</dbReference>
<keyword evidence="4" id="KW-0732">Signal</keyword>
<evidence type="ECO:0000259" key="5">
    <source>
        <dbReference type="PROSITE" id="PS50268"/>
    </source>
</evidence>
<dbReference type="CDD" id="cd11304">
    <property type="entry name" value="Cadherin_repeat"/>
    <property type="match status" value="3"/>
</dbReference>
<dbReference type="PROSITE" id="PS51820">
    <property type="entry name" value="PA14"/>
    <property type="match status" value="1"/>
</dbReference>
<feature type="region of interest" description="Disordered" evidence="3">
    <location>
        <begin position="36"/>
        <end position="77"/>
    </location>
</feature>
<name>A0ABT3G5E4_9BACT</name>
<dbReference type="Proteomes" id="UP001165653">
    <property type="component" value="Unassembled WGS sequence"/>
</dbReference>
<evidence type="ECO:0000256" key="2">
    <source>
        <dbReference type="ARBA" id="ARBA00022989"/>
    </source>
</evidence>
<dbReference type="PROSITE" id="PS50268">
    <property type="entry name" value="CADHERIN_2"/>
    <property type="match status" value="3"/>
</dbReference>
<feature type="signal peptide" evidence="4">
    <location>
        <begin position="1"/>
        <end position="28"/>
    </location>
</feature>
<dbReference type="Pfam" id="PF13688">
    <property type="entry name" value="Reprolysin_5"/>
    <property type="match status" value="1"/>
</dbReference>